<proteinExistence type="predicted"/>
<evidence type="ECO:0000313" key="7">
    <source>
        <dbReference type="EMBL" id="RVD85974.1"/>
    </source>
</evidence>
<sequence length="196" mass="21693">MRASTSSRILRPLARLSLQQPLSKPIFLPPTYCSRTSKILPPTFSSFSRKYSTPSDPPSILPPPPSSSSSSPSTPSGTSSSSPSSTVSFPFAEKPSYELTFTCKKCSHRSSHKLTKQAYHKGTVLIQCPGCEVRHLIADHLKIFRDKPTTIEDIMREQGEKIRKGIKYRDGDIEILPGEEGEEVPEMELKGDGEKK</sequence>
<dbReference type="InterPro" id="IPR024158">
    <property type="entry name" value="Mt_import_TIM15"/>
</dbReference>
<name>A0A437A493_ARTFL</name>
<dbReference type="AlphaFoldDB" id="A0A437A493"/>
<dbReference type="GO" id="GO:0006457">
    <property type="term" value="P:protein folding"/>
    <property type="evidence" value="ECO:0007669"/>
    <property type="project" value="TreeGrafter"/>
</dbReference>
<evidence type="ECO:0000259" key="6">
    <source>
        <dbReference type="PROSITE" id="PS51501"/>
    </source>
</evidence>
<evidence type="ECO:0000313" key="8">
    <source>
        <dbReference type="Proteomes" id="UP000283090"/>
    </source>
</evidence>
<keyword evidence="3" id="KW-0862">Zinc</keyword>
<evidence type="ECO:0000256" key="5">
    <source>
        <dbReference type="SAM" id="MobiDB-lite"/>
    </source>
</evidence>
<reference evidence="7 8" key="1">
    <citation type="submission" date="2019-01" db="EMBL/GenBank/DDBJ databases">
        <title>Intercellular communication is required for trap formation in the nematode-trapping fungus Duddingtonia flagrans.</title>
        <authorList>
            <person name="Youssar L."/>
            <person name="Wernet V."/>
            <person name="Hensel N."/>
            <person name="Hildebrandt H.-G."/>
            <person name="Fischer R."/>
        </authorList>
    </citation>
    <scope>NUCLEOTIDE SEQUENCE [LARGE SCALE GENOMIC DNA]</scope>
    <source>
        <strain evidence="7 8">CBS H-5679</strain>
    </source>
</reference>
<dbReference type="OrthoDB" id="512667at2759"/>
<dbReference type="STRING" id="97331.A0A437A493"/>
<feature type="region of interest" description="Disordered" evidence="5">
    <location>
        <begin position="48"/>
        <end position="88"/>
    </location>
</feature>
<keyword evidence="8" id="KW-1185">Reference proteome</keyword>
<protein>
    <recommendedName>
        <fullName evidence="6">DNL-type domain-containing protein</fullName>
    </recommendedName>
</protein>
<dbReference type="InterPro" id="IPR007853">
    <property type="entry name" value="Znf_DNL-typ"/>
</dbReference>
<dbReference type="GO" id="GO:0005739">
    <property type="term" value="C:mitochondrion"/>
    <property type="evidence" value="ECO:0007669"/>
    <property type="project" value="TreeGrafter"/>
</dbReference>
<evidence type="ECO:0000256" key="3">
    <source>
        <dbReference type="ARBA" id="ARBA00022833"/>
    </source>
</evidence>
<dbReference type="GO" id="GO:0051087">
    <property type="term" value="F:protein-folding chaperone binding"/>
    <property type="evidence" value="ECO:0007669"/>
    <property type="project" value="TreeGrafter"/>
</dbReference>
<dbReference type="PANTHER" id="PTHR20922">
    <property type="entry name" value="DNL-TYPE ZINC FINGER PROTEIN"/>
    <property type="match status" value="1"/>
</dbReference>
<feature type="compositionally biased region" description="Pro residues" evidence="5">
    <location>
        <begin position="55"/>
        <end position="66"/>
    </location>
</feature>
<feature type="domain" description="DNL-type" evidence="6">
    <location>
        <begin position="92"/>
        <end position="187"/>
    </location>
</feature>
<dbReference type="Proteomes" id="UP000283090">
    <property type="component" value="Unassembled WGS sequence"/>
</dbReference>
<accession>A0A437A493</accession>
<feature type="compositionally biased region" description="Low complexity" evidence="5">
    <location>
        <begin position="67"/>
        <end position="88"/>
    </location>
</feature>
<keyword evidence="1" id="KW-0479">Metal-binding</keyword>
<organism evidence="7 8">
    <name type="scientific">Arthrobotrys flagrans</name>
    <name type="common">Nematode-trapping fungus</name>
    <name type="synonym">Trichothecium flagrans</name>
    <dbReference type="NCBI Taxonomy" id="97331"/>
    <lineage>
        <taxon>Eukaryota</taxon>
        <taxon>Fungi</taxon>
        <taxon>Dikarya</taxon>
        <taxon>Ascomycota</taxon>
        <taxon>Pezizomycotina</taxon>
        <taxon>Orbiliomycetes</taxon>
        <taxon>Orbiliales</taxon>
        <taxon>Orbiliaceae</taxon>
        <taxon>Arthrobotrys</taxon>
    </lineage>
</organism>
<dbReference type="GO" id="GO:0050821">
    <property type="term" value="P:protein stabilization"/>
    <property type="evidence" value="ECO:0007669"/>
    <property type="project" value="TreeGrafter"/>
</dbReference>
<gene>
    <name evidence="7" type="ORF">DFL_004272</name>
</gene>
<dbReference type="RefSeq" id="XP_067491518.1">
    <property type="nucleotide sequence ID" value="XM_067633339.1"/>
</dbReference>
<dbReference type="VEuPathDB" id="FungiDB:DFL_004272"/>
<evidence type="ECO:0000256" key="1">
    <source>
        <dbReference type="ARBA" id="ARBA00022723"/>
    </source>
</evidence>
<comment type="caution">
    <text evidence="7">The sequence shown here is derived from an EMBL/GenBank/DDBJ whole genome shotgun (WGS) entry which is preliminary data.</text>
</comment>
<dbReference type="PROSITE" id="PS51501">
    <property type="entry name" value="ZF_DNL"/>
    <property type="match status" value="1"/>
</dbReference>
<evidence type="ECO:0000256" key="2">
    <source>
        <dbReference type="ARBA" id="ARBA00022771"/>
    </source>
</evidence>
<dbReference type="PANTHER" id="PTHR20922:SF13">
    <property type="entry name" value="DNL-TYPE ZINC FINGER PROTEIN"/>
    <property type="match status" value="1"/>
</dbReference>
<dbReference type="Pfam" id="PF05180">
    <property type="entry name" value="zf-DNL"/>
    <property type="match status" value="1"/>
</dbReference>
<dbReference type="EMBL" id="SAEB01000006">
    <property type="protein sequence ID" value="RVD85974.1"/>
    <property type="molecule type" value="Genomic_DNA"/>
</dbReference>
<evidence type="ECO:0000256" key="4">
    <source>
        <dbReference type="PROSITE-ProRule" id="PRU00834"/>
    </source>
</evidence>
<keyword evidence="2 4" id="KW-0863">Zinc-finger</keyword>
<dbReference type="GO" id="GO:0030150">
    <property type="term" value="P:protein import into mitochondrial matrix"/>
    <property type="evidence" value="ECO:0007669"/>
    <property type="project" value="TreeGrafter"/>
</dbReference>
<dbReference type="GO" id="GO:0008270">
    <property type="term" value="F:zinc ion binding"/>
    <property type="evidence" value="ECO:0007669"/>
    <property type="project" value="UniProtKB-KW"/>
</dbReference>
<dbReference type="GeneID" id="93586583"/>